<feature type="transmembrane region" description="Helical" evidence="1">
    <location>
        <begin position="822"/>
        <end position="846"/>
    </location>
</feature>
<keyword evidence="4" id="KW-1185">Reference proteome</keyword>
<dbReference type="InterPro" id="IPR002035">
    <property type="entry name" value="VWF_A"/>
</dbReference>
<sequence>MNGTDVATATWERYSTSDVRIAPANENFPYTEKFTGCGLPGRFISLTPGYISNRKVGLDALHDIYGTPNKVIVHEWGHFRWGLFDEYPRYDSFYQDLETGNVEATRCVRSIPGEIRNIRTGKPCGVDDYNSDGLPDSSTCVFIDDMEAKTYSASIMYKQYLSNNEQFCDDPTRPGVPDTVAHNPMAPNEQNNKCQQRSSWEVLRAHPDFEDTDSLDPKPVRSTDPEFIIVRQKLQTTTVLVLDISGSMEGERLVLLQQASANIIENVLPMGSRLGIIAFSEYATVRHDIVEIDSQDTRRSLLNSLPKKADGRTSIGRGVELAVQKLREYESDPAGSTLIVITDGEQNSHPYIQDVLQKTDNLTVNTVAVGGEADGELELLAVHTGGDSFSHTDKSSEIYLSFFKAAAAQMSGGKSQSQVTDTVIDADFVSIPLRETFTNKFHLDDALTGGLKITIAYIWTLRPADVSFLLVRPDGLPFHNSNLRPPRFTTEPRYKQIKINLGADDVVAGEWTLNVTNQGSFQDDFNIVIQPRVKEGTTPIIATAQWAVPSVTPPNRQILFVFVQQGDTPVTEARVQAQVRLNTNAQENNTVTIVPHDDGIGADITKDDGIYSAYFTSFLGKGRHGVEVRVSASHETKLSKGGLVGYGAASNPAFASEERTIVTEYTGDFQREITGGSFECTTTDCGNSSVDLYPPSRIHDLSVVRVHDDSLVLRFSAPGDDLAAGSATKYEIRYSANFTEITKDFQSSNIVPENWITDFSHPRKAGAAEKFTIKLLDDTVGTTLIFGIVAIDEANNQGERSNLVVLQSTPTASAQKGWPPGAIAGVALSMFIILLCILIVGLVYVWRRKSAPSKSPCNGHHPVSV</sequence>
<dbReference type="SUPFAM" id="SSF53300">
    <property type="entry name" value="vWA-like"/>
    <property type="match status" value="1"/>
</dbReference>
<dbReference type="EnsemblMetazoa" id="XM_030988641">
    <property type="protein sequence ID" value="XP_030844501"/>
    <property type="gene ID" value="LOC100892225"/>
</dbReference>
<keyword evidence="1" id="KW-0812">Transmembrane</keyword>
<dbReference type="OrthoDB" id="10021899at2759"/>
<keyword evidence="1" id="KW-0472">Membrane</keyword>
<feature type="domain" description="VWFA" evidence="2">
    <location>
        <begin position="237"/>
        <end position="406"/>
    </location>
</feature>
<evidence type="ECO:0000256" key="1">
    <source>
        <dbReference type="SAM" id="Phobius"/>
    </source>
</evidence>
<dbReference type="KEGG" id="spu:100892225"/>
<dbReference type="NCBIfam" id="NF041940">
    <property type="entry name" value="choice_anch_X"/>
    <property type="match status" value="1"/>
</dbReference>
<dbReference type="Gene3D" id="2.60.40.10">
    <property type="entry name" value="Immunoglobulins"/>
    <property type="match status" value="1"/>
</dbReference>
<reference evidence="3" key="2">
    <citation type="submission" date="2021-01" db="UniProtKB">
        <authorList>
            <consortium name="EnsemblMetazoa"/>
        </authorList>
    </citation>
    <scope>IDENTIFICATION</scope>
</reference>
<dbReference type="InterPro" id="IPR036465">
    <property type="entry name" value="vWFA_dom_sf"/>
</dbReference>
<dbReference type="AlphaFoldDB" id="A0A7M7P0Q6"/>
<dbReference type="InterPro" id="IPR013783">
    <property type="entry name" value="Ig-like_fold"/>
</dbReference>
<proteinExistence type="predicted"/>
<dbReference type="InterPro" id="IPR013642">
    <property type="entry name" value="CLCA_N"/>
</dbReference>
<dbReference type="PANTHER" id="PTHR10579:SF177">
    <property type="entry name" value="CALCIUM-ACTIVATED CHLORIDE CHANNEL REGULATOR 4-LIKE PROTEIN"/>
    <property type="match status" value="1"/>
</dbReference>
<dbReference type="Proteomes" id="UP000007110">
    <property type="component" value="Unassembled WGS sequence"/>
</dbReference>
<organism evidence="3 4">
    <name type="scientific">Strongylocentrotus purpuratus</name>
    <name type="common">Purple sea urchin</name>
    <dbReference type="NCBI Taxonomy" id="7668"/>
    <lineage>
        <taxon>Eukaryota</taxon>
        <taxon>Metazoa</taxon>
        <taxon>Echinodermata</taxon>
        <taxon>Eleutherozoa</taxon>
        <taxon>Echinozoa</taxon>
        <taxon>Echinoidea</taxon>
        <taxon>Euechinoidea</taxon>
        <taxon>Echinacea</taxon>
        <taxon>Camarodonta</taxon>
        <taxon>Echinidea</taxon>
        <taxon>Strongylocentrotidae</taxon>
        <taxon>Strongylocentrotus</taxon>
    </lineage>
</organism>
<dbReference type="PANTHER" id="PTHR10579">
    <property type="entry name" value="CALCIUM-ACTIVATED CHLORIDE CHANNEL REGULATOR"/>
    <property type="match status" value="1"/>
</dbReference>
<reference evidence="4" key="1">
    <citation type="submission" date="2015-02" db="EMBL/GenBank/DDBJ databases">
        <title>Genome sequencing for Strongylocentrotus purpuratus.</title>
        <authorList>
            <person name="Murali S."/>
            <person name="Liu Y."/>
            <person name="Vee V."/>
            <person name="English A."/>
            <person name="Wang M."/>
            <person name="Skinner E."/>
            <person name="Han Y."/>
            <person name="Muzny D.M."/>
            <person name="Worley K.C."/>
            <person name="Gibbs R.A."/>
        </authorList>
    </citation>
    <scope>NUCLEOTIDE SEQUENCE</scope>
</reference>
<dbReference type="OMA" id="SIWEVML"/>
<dbReference type="Gene3D" id="3.40.50.410">
    <property type="entry name" value="von Willebrand factor, type A domain"/>
    <property type="match status" value="1"/>
</dbReference>
<evidence type="ECO:0000259" key="2">
    <source>
        <dbReference type="PROSITE" id="PS50234"/>
    </source>
</evidence>
<evidence type="ECO:0000313" key="4">
    <source>
        <dbReference type="Proteomes" id="UP000007110"/>
    </source>
</evidence>
<dbReference type="Pfam" id="PF08434">
    <property type="entry name" value="CLCA"/>
    <property type="match status" value="1"/>
</dbReference>
<evidence type="ECO:0000313" key="3">
    <source>
        <dbReference type="EnsemblMetazoa" id="XP_030844501"/>
    </source>
</evidence>
<dbReference type="CDD" id="cd00198">
    <property type="entry name" value="vWFA"/>
    <property type="match status" value="1"/>
</dbReference>
<protein>
    <recommendedName>
        <fullName evidence="2">VWFA domain-containing protein</fullName>
    </recommendedName>
</protein>
<dbReference type="SMART" id="SM00327">
    <property type="entry name" value="VWA"/>
    <property type="match status" value="1"/>
</dbReference>
<dbReference type="RefSeq" id="XP_030844501.1">
    <property type="nucleotide sequence ID" value="XM_030988641.1"/>
</dbReference>
<dbReference type="InterPro" id="IPR051266">
    <property type="entry name" value="CLCR"/>
</dbReference>
<dbReference type="Pfam" id="PF00092">
    <property type="entry name" value="VWA"/>
    <property type="match status" value="1"/>
</dbReference>
<accession>A0A7M7P0Q6</accession>
<name>A0A7M7P0Q6_STRPU</name>
<dbReference type="InParanoid" id="A0A7M7P0Q6"/>
<dbReference type="GeneID" id="100892225"/>
<dbReference type="PROSITE" id="PS50234">
    <property type="entry name" value="VWFA"/>
    <property type="match status" value="1"/>
</dbReference>
<keyword evidence="1" id="KW-1133">Transmembrane helix</keyword>